<dbReference type="Proteomes" id="UP001448858">
    <property type="component" value="Chromosome"/>
</dbReference>
<proteinExistence type="inferred from homology"/>
<dbReference type="RefSeq" id="WP_342022687.1">
    <property type="nucleotide sequence ID" value="NZ_CP151657.1"/>
</dbReference>
<dbReference type="Pfam" id="PF08327">
    <property type="entry name" value="AHSA1"/>
    <property type="match status" value="1"/>
</dbReference>
<accession>A0ABZ2ZW10</accession>
<feature type="domain" description="Activator of Hsp90 ATPase homologue 1/2-like C-terminal" evidence="2">
    <location>
        <begin position="23"/>
        <end position="155"/>
    </location>
</feature>
<dbReference type="Gene3D" id="3.30.530.20">
    <property type="match status" value="1"/>
</dbReference>
<evidence type="ECO:0000313" key="4">
    <source>
        <dbReference type="Proteomes" id="UP001448858"/>
    </source>
</evidence>
<dbReference type="EMBL" id="CP151657">
    <property type="protein sequence ID" value="WZP15024.1"/>
    <property type="molecule type" value="Genomic_DNA"/>
</dbReference>
<protein>
    <submittedName>
        <fullName evidence="3">SRPBCC family protein</fullName>
    </submittedName>
</protein>
<name>A0ABZ2ZW10_9MICC</name>
<evidence type="ECO:0000256" key="1">
    <source>
        <dbReference type="ARBA" id="ARBA00006817"/>
    </source>
</evidence>
<keyword evidence="4" id="KW-1185">Reference proteome</keyword>
<sequence length="162" mass="18265">MSNPLTVNAPEGIPFVEYEREFDFPVHEVFRAHVDPELYSQWIGPRGLSTRIDVFEPRPGGAYRFVQAGDDGAEYAFRGVFHSVREDEFMLQTFEYEGYPDAVTLEYATFSELPGGRSKLAGRSVFPTLEARDGFAAEGMETGMSEGYDQLDEVLDRSRAET</sequence>
<dbReference type="CDD" id="cd07826">
    <property type="entry name" value="SRPBCC_CalC_Aha1-like_9"/>
    <property type="match status" value="1"/>
</dbReference>
<dbReference type="InterPro" id="IPR023393">
    <property type="entry name" value="START-like_dom_sf"/>
</dbReference>
<evidence type="ECO:0000259" key="2">
    <source>
        <dbReference type="Pfam" id="PF08327"/>
    </source>
</evidence>
<reference evidence="3 4" key="1">
    <citation type="submission" date="2024-04" db="EMBL/GenBank/DDBJ databases">
        <title>Arthrobacter sp. from Plains bison fecal sample.</title>
        <authorList>
            <person name="Ruzzini A."/>
        </authorList>
    </citation>
    <scope>NUCLEOTIDE SEQUENCE [LARGE SCALE GENOMIC DNA]</scope>
    <source>
        <strain evidence="3 4">EINP1</strain>
    </source>
</reference>
<evidence type="ECO:0000313" key="3">
    <source>
        <dbReference type="EMBL" id="WZP15024.1"/>
    </source>
</evidence>
<dbReference type="InterPro" id="IPR013538">
    <property type="entry name" value="ASHA1/2-like_C"/>
</dbReference>
<organism evidence="3 4">
    <name type="scientific">Arthrobacter citreus</name>
    <dbReference type="NCBI Taxonomy" id="1670"/>
    <lineage>
        <taxon>Bacteria</taxon>
        <taxon>Bacillati</taxon>
        <taxon>Actinomycetota</taxon>
        <taxon>Actinomycetes</taxon>
        <taxon>Micrococcales</taxon>
        <taxon>Micrococcaceae</taxon>
        <taxon>Arthrobacter</taxon>
    </lineage>
</organism>
<comment type="similarity">
    <text evidence="1">Belongs to the AHA1 family.</text>
</comment>
<gene>
    <name evidence="3" type="ORF">AAE021_12615</name>
</gene>
<dbReference type="SUPFAM" id="SSF55961">
    <property type="entry name" value="Bet v1-like"/>
    <property type="match status" value="1"/>
</dbReference>